<keyword evidence="4 10" id="KW-0378">Hydrolase</keyword>
<dbReference type="GO" id="GO:0051607">
    <property type="term" value="P:defense response to virus"/>
    <property type="evidence" value="ECO:0007669"/>
    <property type="project" value="UniProtKB-UniRule"/>
</dbReference>
<reference evidence="11 12" key="1">
    <citation type="submission" date="2018-03" db="EMBL/GenBank/DDBJ databases">
        <title>Draft genome of Deinococcus sp. OD32.</title>
        <authorList>
            <person name="Wang X.-P."/>
            <person name="Du Z.-J."/>
        </authorList>
    </citation>
    <scope>NUCLEOTIDE SEQUENCE [LARGE SCALE GENOMIC DNA]</scope>
    <source>
        <strain evidence="11 12">OD32</strain>
    </source>
</reference>
<keyword evidence="2 10" id="KW-0479">Metal-binding</keyword>
<accession>A0A2T3W3Z9</accession>
<gene>
    <name evidence="10" type="primary">cas1</name>
    <name evidence="11" type="ORF">C8263_16800</name>
</gene>
<evidence type="ECO:0000313" key="11">
    <source>
        <dbReference type="EMBL" id="PTA66628.1"/>
    </source>
</evidence>
<evidence type="ECO:0000256" key="1">
    <source>
        <dbReference type="ARBA" id="ARBA00022722"/>
    </source>
</evidence>
<dbReference type="NCBIfam" id="TIGR03640">
    <property type="entry name" value="cas1_DVULG"/>
    <property type="match status" value="1"/>
</dbReference>
<dbReference type="GO" id="GO:0003677">
    <property type="term" value="F:DNA binding"/>
    <property type="evidence" value="ECO:0007669"/>
    <property type="project" value="UniProtKB-KW"/>
</dbReference>
<dbReference type="InterPro" id="IPR002729">
    <property type="entry name" value="CRISPR-assoc_Cas1"/>
</dbReference>
<dbReference type="PANTHER" id="PTHR34353">
    <property type="entry name" value="CRISPR-ASSOCIATED ENDONUCLEASE CAS1 1"/>
    <property type="match status" value="1"/>
</dbReference>
<keyword evidence="3 10" id="KW-0255">Endonuclease</keyword>
<evidence type="ECO:0000256" key="4">
    <source>
        <dbReference type="ARBA" id="ARBA00022801"/>
    </source>
</evidence>
<comment type="cofactor">
    <cofactor evidence="10">
        <name>Mg(2+)</name>
        <dbReference type="ChEBI" id="CHEBI:18420"/>
    </cofactor>
    <cofactor evidence="10">
        <name>Mn(2+)</name>
        <dbReference type="ChEBI" id="CHEBI:29035"/>
    </cofactor>
</comment>
<evidence type="ECO:0000256" key="10">
    <source>
        <dbReference type="HAMAP-Rule" id="MF_01470"/>
    </source>
</evidence>
<dbReference type="Gene3D" id="3.100.10.20">
    <property type="entry name" value="CRISPR-associated endonuclease Cas1, N-terminal domain"/>
    <property type="match status" value="1"/>
</dbReference>
<dbReference type="NCBIfam" id="TIGR00287">
    <property type="entry name" value="cas1"/>
    <property type="match status" value="1"/>
</dbReference>
<keyword evidence="6 10" id="KW-0051">Antiviral defense</keyword>
<evidence type="ECO:0000256" key="6">
    <source>
        <dbReference type="ARBA" id="ARBA00023118"/>
    </source>
</evidence>
<evidence type="ECO:0000256" key="5">
    <source>
        <dbReference type="ARBA" id="ARBA00022842"/>
    </source>
</evidence>
<comment type="subunit">
    <text evidence="9 10">Homodimer, forms a heterotetramer with a Cas2 homodimer.</text>
</comment>
<dbReference type="EMBL" id="PYSV01000023">
    <property type="protein sequence ID" value="PTA66628.1"/>
    <property type="molecule type" value="Genomic_DNA"/>
</dbReference>
<organism evidence="11 12">
    <name type="scientific">Deinococcus arcticus</name>
    <dbReference type="NCBI Taxonomy" id="2136176"/>
    <lineage>
        <taxon>Bacteria</taxon>
        <taxon>Thermotogati</taxon>
        <taxon>Deinococcota</taxon>
        <taxon>Deinococci</taxon>
        <taxon>Deinococcales</taxon>
        <taxon>Deinococcaceae</taxon>
        <taxon>Deinococcus</taxon>
    </lineage>
</organism>
<dbReference type="GO" id="GO:0046872">
    <property type="term" value="F:metal ion binding"/>
    <property type="evidence" value="ECO:0007669"/>
    <property type="project" value="UniProtKB-UniRule"/>
</dbReference>
<comment type="function">
    <text evidence="10">CRISPR (clustered regularly interspaced short palindromic repeat), is an adaptive immune system that provides protection against mobile genetic elements (viruses, transposable elements and conjugative plasmids). CRISPR clusters contain spacers, sequences complementary to antecedent mobile elements, and target invading nucleic acids. CRISPR clusters are transcribed and processed into CRISPR RNA (crRNA). Acts as a dsDNA endonuclease. Involved in the integration of spacer DNA into the CRISPR cassette.</text>
</comment>
<dbReference type="CDD" id="cd09721">
    <property type="entry name" value="Cas1_I-C"/>
    <property type="match status" value="1"/>
</dbReference>
<dbReference type="GO" id="GO:0043571">
    <property type="term" value="P:maintenance of CRISPR repeat elements"/>
    <property type="evidence" value="ECO:0007669"/>
    <property type="project" value="UniProtKB-UniRule"/>
</dbReference>
<dbReference type="Proteomes" id="UP000240317">
    <property type="component" value="Unassembled WGS sequence"/>
</dbReference>
<name>A0A2T3W3Z9_9DEIO</name>
<dbReference type="Pfam" id="PF01867">
    <property type="entry name" value="Cas_Cas1"/>
    <property type="match status" value="1"/>
</dbReference>
<dbReference type="InterPro" id="IPR050646">
    <property type="entry name" value="Cas1"/>
</dbReference>
<dbReference type="GO" id="GO:0004520">
    <property type="term" value="F:DNA endonuclease activity"/>
    <property type="evidence" value="ECO:0007669"/>
    <property type="project" value="InterPro"/>
</dbReference>
<dbReference type="InterPro" id="IPR042206">
    <property type="entry name" value="CRISPR-assoc_Cas1_C"/>
</dbReference>
<comment type="similarity">
    <text evidence="10">Belongs to the CRISPR-associated endonuclease Cas1 family.</text>
</comment>
<dbReference type="Gene3D" id="1.20.120.920">
    <property type="entry name" value="CRISPR-associated endonuclease Cas1, C-terminal domain"/>
    <property type="match status" value="1"/>
</dbReference>
<keyword evidence="8 10" id="KW-0464">Manganese</keyword>
<dbReference type="AlphaFoldDB" id="A0A2T3W3Z9"/>
<dbReference type="InterPro" id="IPR019856">
    <property type="entry name" value="CRISPR-assoc_Cas1_DVULG"/>
</dbReference>
<feature type="binding site" evidence="10">
    <location>
        <position position="165"/>
    </location>
    <ligand>
        <name>Mn(2+)</name>
        <dbReference type="ChEBI" id="CHEBI:29035"/>
    </ligand>
</feature>
<dbReference type="GO" id="GO:0016787">
    <property type="term" value="F:hydrolase activity"/>
    <property type="evidence" value="ECO:0007669"/>
    <property type="project" value="UniProtKB-KW"/>
</dbReference>
<protein>
    <recommendedName>
        <fullName evidence="10">CRISPR-associated endonuclease Cas1</fullName>
        <ecNumber evidence="10">3.1.-.-</ecNumber>
    </recommendedName>
</protein>
<evidence type="ECO:0000313" key="12">
    <source>
        <dbReference type="Proteomes" id="UP000240317"/>
    </source>
</evidence>
<proteinExistence type="inferred from homology"/>
<dbReference type="OrthoDB" id="9803119at2"/>
<dbReference type="InterPro" id="IPR042211">
    <property type="entry name" value="CRISPR-assoc_Cas1_N"/>
</dbReference>
<dbReference type="RefSeq" id="WP_107139297.1">
    <property type="nucleotide sequence ID" value="NZ_PYSV01000023.1"/>
</dbReference>
<sequence>MRQLLNTLYIQTQGTYLHLDTDNIRVEVERERKAMIPLHHVESVVVFGNVLLSPFLIHRLAREHKPVTWLTEHGRFMARTETPVSGNVLLRVAQHGCACDRARTLAVARFIAAGKLQNQKTTLLRSAREALGNDPELLRQAARDINGQIGCLPLAETVDEVRGIEGTAARAYWEVFPLMLRANRDFFWLTERTRRPARDAINATLNFVYTVLANDCASACQAVGLDPQVGFLHALRPGRSSLALDLMEELRAVVADRAIITLINRQQLTPRDFVLHEGNTVTIKDEARKLILAHLTERRKEEVTHPLTARKTPLGLVPHVQARLLAQHLRGDRAHYPPYLHR</sequence>
<evidence type="ECO:0000256" key="7">
    <source>
        <dbReference type="ARBA" id="ARBA00023125"/>
    </source>
</evidence>
<comment type="caution">
    <text evidence="11">The sequence shown here is derived from an EMBL/GenBank/DDBJ whole genome shotgun (WGS) entry which is preliminary data.</text>
</comment>
<dbReference type="EC" id="3.1.-.-" evidence="10"/>
<keyword evidence="5 10" id="KW-0460">Magnesium</keyword>
<evidence type="ECO:0000256" key="9">
    <source>
        <dbReference type="ARBA" id="ARBA00038592"/>
    </source>
</evidence>
<evidence type="ECO:0000256" key="3">
    <source>
        <dbReference type="ARBA" id="ARBA00022759"/>
    </source>
</evidence>
<keyword evidence="12" id="KW-1185">Reference proteome</keyword>
<evidence type="ECO:0000256" key="8">
    <source>
        <dbReference type="ARBA" id="ARBA00023211"/>
    </source>
</evidence>
<dbReference type="HAMAP" id="MF_01470">
    <property type="entry name" value="Cas1"/>
    <property type="match status" value="1"/>
</dbReference>
<keyword evidence="7 10" id="KW-0238">DNA-binding</keyword>
<evidence type="ECO:0000256" key="2">
    <source>
        <dbReference type="ARBA" id="ARBA00022723"/>
    </source>
</evidence>
<dbReference type="PANTHER" id="PTHR34353:SF2">
    <property type="entry name" value="CRISPR-ASSOCIATED ENDONUCLEASE CAS1 1"/>
    <property type="match status" value="1"/>
</dbReference>
<feature type="binding site" evidence="10">
    <location>
        <position position="248"/>
    </location>
    <ligand>
        <name>Mn(2+)</name>
        <dbReference type="ChEBI" id="CHEBI:29035"/>
    </ligand>
</feature>
<keyword evidence="1 10" id="KW-0540">Nuclease</keyword>
<feature type="binding site" evidence="10">
    <location>
        <position position="233"/>
    </location>
    <ligand>
        <name>Mn(2+)</name>
        <dbReference type="ChEBI" id="CHEBI:29035"/>
    </ligand>
</feature>